<feature type="transmembrane region" description="Helical" evidence="1">
    <location>
        <begin position="87"/>
        <end position="106"/>
    </location>
</feature>
<keyword evidence="1" id="KW-1133">Transmembrane helix</keyword>
<feature type="transmembrane region" description="Helical" evidence="1">
    <location>
        <begin position="56"/>
        <end position="75"/>
    </location>
</feature>
<feature type="transmembrane region" description="Helical" evidence="1">
    <location>
        <begin position="118"/>
        <end position="141"/>
    </location>
</feature>
<evidence type="ECO:0000313" key="2">
    <source>
        <dbReference type="EMBL" id="GLQ30742.1"/>
    </source>
</evidence>
<feature type="transmembrane region" description="Helical" evidence="1">
    <location>
        <begin position="17"/>
        <end position="36"/>
    </location>
</feature>
<protein>
    <submittedName>
        <fullName evidence="2">Uncharacterized protein</fullName>
    </submittedName>
</protein>
<reference evidence="2" key="1">
    <citation type="journal article" date="2014" name="Int. J. Syst. Evol. Microbiol.">
        <title>Complete genome sequence of Corynebacterium casei LMG S-19264T (=DSM 44701T), isolated from a smear-ripened cheese.</title>
        <authorList>
            <consortium name="US DOE Joint Genome Institute (JGI-PGF)"/>
            <person name="Walter F."/>
            <person name="Albersmeier A."/>
            <person name="Kalinowski J."/>
            <person name="Ruckert C."/>
        </authorList>
    </citation>
    <scope>NUCLEOTIDE SEQUENCE</scope>
    <source>
        <strain evidence="2">NBRC 110071</strain>
    </source>
</reference>
<keyword evidence="1" id="KW-0472">Membrane</keyword>
<organism evidence="2 3">
    <name type="scientific">Litoribrevibacter albus</name>
    <dbReference type="NCBI Taxonomy" id="1473156"/>
    <lineage>
        <taxon>Bacteria</taxon>
        <taxon>Pseudomonadati</taxon>
        <taxon>Pseudomonadota</taxon>
        <taxon>Gammaproteobacteria</taxon>
        <taxon>Oceanospirillales</taxon>
        <taxon>Oceanospirillaceae</taxon>
        <taxon>Litoribrevibacter</taxon>
    </lineage>
</organism>
<accession>A0AA37S7T4</accession>
<proteinExistence type="predicted"/>
<evidence type="ECO:0000313" key="3">
    <source>
        <dbReference type="Proteomes" id="UP001161389"/>
    </source>
</evidence>
<gene>
    <name evidence="2" type="ORF">GCM10007876_12210</name>
</gene>
<comment type="caution">
    <text evidence="2">The sequence shown here is derived from an EMBL/GenBank/DDBJ whole genome shotgun (WGS) entry which is preliminary data.</text>
</comment>
<keyword evidence="3" id="KW-1185">Reference proteome</keyword>
<dbReference type="AlphaFoldDB" id="A0AA37S7T4"/>
<sequence>MAVFLLFSNEESAIEMLGGWLFLAIAISVCSIAYAVSRSQGDEKHESITLDDHRKILGALFITFGVIKFLAAIYFSVVSDDMTGSDFMYILAGSILYGVAGYSMIYTTPWSFKLCIPLSAVSLIFIPLGTVLGLYYFWFYIRHVQSLRS</sequence>
<keyword evidence="1" id="KW-0812">Transmembrane</keyword>
<reference evidence="2" key="2">
    <citation type="submission" date="2023-01" db="EMBL/GenBank/DDBJ databases">
        <title>Draft genome sequence of Litoribrevibacter albus strain NBRC 110071.</title>
        <authorList>
            <person name="Sun Q."/>
            <person name="Mori K."/>
        </authorList>
    </citation>
    <scope>NUCLEOTIDE SEQUENCE</scope>
    <source>
        <strain evidence="2">NBRC 110071</strain>
    </source>
</reference>
<name>A0AA37S7T4_9GAMM</name>
<dbReference type="EMBL" id="BSNM01000009">
    <property type="protein sequence ID" value="GLQ30742.1"/>
    <property type="molecule type" value="Genomic_DNA"/>
</dbReference>
<evidence type="ECO:0000256" key="1">
    <source>
        <dbReference type="SAM" id="Phobius"/>
    </source>
</evidence>
<dbReference type="Proteomes" id="UP001161389">
    <property type="component" value="Unassembled WGS sequence"/>
</dbReference>